<organism evidence="1 2">
    <name type="scientific">Neisseria cinerea</name>
    <dbReference type="NCBI Taxonomy" id="483"/>
    <lineage>
        <taxon>Bacteria</taxon>
        <taxon>Pseudomonadati</taxon>
        <taxon>Pseudomonadota</taxon>
        <taxon>Betaproteobacteria</taxon>
        <taxon>Neisseriales</taxon>
        <taxon>Neisseriaceae</taxon>
        <taxon>Neisseria</taxon>
    </lineage>
</organism>
<evidence type="ECO:0000313" key="1">
    <source>
        <dbReference type="EMBL" id="QPT38866.1"/>
    </source>
</evidence>
<sequence>MRRLVAAKVRQYCGEHPSVFDGAAGSGQLEQYIRPSEFHAVEIQAEACSALLQNYPSASVRNTSLFLYPNSEPQDCAVMNPPFSIKLKDLSEDEKSRIAQEYPWKKSGVVDEIFVLKGLENARRFGFFILFPGIAYRKSEQRFREIIGNRLAELNRIQNAFEDTPIEVLLLVIDKDKTDSGCIRELYDCKTDTLLSADTWQIEADSWQTVQKPAPPKEKEDPVLLEHECRDAVAKRIAGELRFSKMVNEIEGWPHTEFDGFCDRLCNLIQAEKYGKKHYFPCSLPLFGGAAG</sequence>
<gene>
    <name evidence="1" type="ORF">I6G28_06030</name>
</gene>
<accession>A0A7T3BNC2</accession>
<reference evidence="1 2" key="1">
    <citation type="submission" date="2020-12" db="EMBL/GenBank/DDBJ databases">
        <title>FDA dAtabase for Regulatory Grade micrObial Sequences (FDA-ARGOS): Supporting development and validation of Infectious Disease Dx tests.</title>
        <authorList>
            <person name="Sproer C."/>
            <person name="Gronow S."/>
            <person name="Severitt S."/>
            <person name="Schroder I."/>
            <person name="Tallon L."/>
            <person name="Sadzewicz L."/>
            <person name="Zhao X."/>
            <person name="Boylan J."/>
            <person name="Ott S."/>
            <person name="Bowen H."/>
            <person name="Vavikolanu K."/>
            <person name="Mehta A."/>
            <person name="Aluvathingal J."/>
            <person name="Nadendla S."/>
            <person name="Lowell S."/>
            <person name="Myers T."/>
            <person name="Yan Y."/>
            <person name="Sichtig H."/>
        </authorList>
    </citation>
    <scope>NUCLEOTIDE SEQUENCE [LARGE SCALE GENOMIC DNA]</scope>
    <source>
        <strain evidence="1 2">FDAARGOS_871</strain>
    </source>
</reference>
<keyword evidence="2" id="KW-1185">Reference proteome</keyword>
<name>A0A7T3BNC2_NEICI</name>
<dbReference type="GO" id="GO:0032259">
    <property type="term" value="P:methylation"/>
    <property type="evidence" value="ECO:0007669"/>
    <property type="project" value="UniProtKB-KW"/>
</dbReference>
<dbReference type="InterPro" id="IPR029063">
    <property type="entry name" value="SAM-dependent_MTases_sf"/>
</dbReference>
<dbReference type="GO" id="GO:0008168">
    <property type="term" value="F:methyltransferase activity"/>
    <property type="evidence" value="ECO:0007669"/>
    <property type="project" value="UniProtKB-KW"/>
</dbReference>
<dbReference type="Proteomes" id="UP000594865">
    <property type="component" value="Chromosome"/>
</dbReference>
<keyword evidence="1" id="KW-0489">Methyltransferase</keyword>
<evidence type="ECO:0000313" key="2">
    <source>
        <dbReference type="Proteomes" id="UP000594865"/>
    </source>
</evidence>
<dbReference type="EMBL" id="CP065726">
    <property type="protein sequence ID" value="QPT38866.1"/>
    <property type="molecule type" value="Genomic_DNA"/>
</dbReference>
<dbReference type="AlphaFoldDB" id="A0A7T3BNC2"/>
<proteinExistence type="predicted"/>
<keyword evidence="1" id="KW-0808">Transferase</keyword>
<protein>
    <submittedName>
        <fullName evidence="1">SAM-dependent methyltransferase</fullName>
    </submittedName>
</protein>
<dbReference type="Gene3D" id="3.40.50.150">
    <property type="entry name" value="Vaccinia Virus protein VP39"/>
    <property type="match status" value="1"/>
</dbReference>
<dbReference type="SUPFAM" id="SSF53335">
    <property type="entry name" value="S-adenosyl-L-methionine-dependent methyltransferases"/>
    <property type="match status" value="1"/>
</dbReference>